<dbReference type="PANTHER" id="PTHR31900:SF30">
    <property type="entry name" value="SUPERFAMILY PROTEIN, PUTATIVE-RELATED"/>
    <property type="match status" value="1"/>
</dbReference>
<dbReference type="Pfam" id="PF08387">
    <property type="entry name" value="FBD"/>
    <property type="match status" value="1"/>
</dbReference>
<dbReference type="Proteomes" id="UP000265566">
    <property type="component" value="Chromosome 8"/>
</dbReference>
<dbReference type="Gene3D" id="3.80.10.10">
    <property type="entry name" value="Ribonuclease Inhibitor"/>
    <property type="match status" value="1"/>
</dbReference>
<dbReference type="InterPro" id="IPR006566">
    <property type="entry name" value="FBD"/>
</dbReference>
<proteinExistence type="predicted"/>
<protein>
    <submittedName>
        <fullName evidence="3">Putative FBD domain, leucine-rich repeat domain, L domain-containing protein</fullName>
    </submittedName>
</protein>
<accession>A0A396GER9</accession>
<dbReference type="InterPro" id="IPR055411">
    <property type="entry name" value="LRR_FXL15/At3g58940/PEG3-like"/>
</dbReference>
<name>A0A396GER9_MEDTR</name>
<dbReference type="AlphaFoldDB" id="A0A396GER9"/>
<evidence type="ECO:0000259" key="2">
    <source>
        <dbReference type="Pfam" id="PF24758"/>
    </source>
</evidence>
<dbReference type="InterPro" id="IPR050232">
    <property type="entry name" value="FBL13/AtMIF1-like"/>
</dbReference>
<sequence>MFSNFLITNEYLNKWILFLSRRGIKNIVLLNCGTFNRLPHMKMPFFVFSCQELTHFRLSGFNLSVPPNFDGLKSLRVLHLGCNRYELGSLESLIAGCPLLEELNIIFPPDAKSICLKNAKNLIDLSLTVNQDRVSGLIKSLPKIQRLDIESYGNKVRKQHHFYLLYADIIHPSQLISLKYLELFTLNMNDRGEVLYIVSVLKSASNLVELTIQSNNYDGVEEPNQSEELECNSCCLSQLQTVRIRVGGRFKNAMSLIRFILANSSSLKTLTFKVGFGIRILMQQFC</sequence>
<dbReference type="Gramene" id="rna45906">
    <property type="protein sequence ID" value="RHN39832.1"/>
    <property type="gene ID" value="gene45906"/>
</dbReference>
<gene>
    <name evidence="3" type="ORF">MtrunA17_Chr8g0348211</name>
</gene>
<dbReference type="EMBL" id="PSQE01000008">
    <property type="protein sequence ID" value="RHN39832.1"/>
    <property type="molecule type" value="Genomic_DNA"/>
</dbReference>
<reference evidence="3" key="1">
    <citation type="journal article" date="2018" name="Nat. Plants">
        <title>Whole-genome landscape of Medicago truncatula symbiotic genes.</title>
        <authorList>
            <person name="Pecrix Y."/>
            <person name="Gamas P."/>
            <person name="Carrere S."/>
        </authorList>
    </citation>
    <scope>NUCLEOTIDE SEQUENCE</scope>
    <source>
        <tissue evidence="3">Leaves</tissue>
    </source>
</reference>
<comment type="caution">
    <text evidence="3">The sequence shown here is derived from an EMBL/GenBank/DDBJ whole genome shotgun (WGS) entry which is preliminary data.</text>
</comment>
<dbReference type="InterPro" id="IPR032675">
    <property type="entry name" value="LRR_dom_sf"/>
</dbReference>
<dbReference type="SUPFAM" id="SSF52047">
    <property type="entry name" value="RNI-like"/>
    <property type="match status" value="1"/>
</dbReference>
<dbReference type="Pfam" id="PF24758">
    <property type="entry name" value="LRR_At5g56370"/>
    <property type="match status" value="1"/>
</dbReference>
<evidence type="ECO:0000259" key="1">
    <source>
        <dbReference type="Pfam" id="PF08387"/>
    </source>
</evidence>
<organism evidence="3">
    <name type="scientific">Medicago truncatula</name>
    <name type="common">Barrel medic</name>
    <name type="synonym">Medicago tribuloides</name>
    <dbReference type="NCBI Taxonomy" id="3880"/>
    <lineage>
        <taxon>Eukaryota</taxon>
        <taxon>Viridiplantae</taxon>
        <taxon>Streptophyta</taxon>
        <taxon>Embryophyta</taxon>
        <taxon>Tracheophyta</taxon>
        <taxon>Spermatophyta</taxon>
        <taxon>Magnoliopsida</taxon>
        <taxon>eudicotyledons</taxon>
        <taxon>Gunneridae</taxon>
        <taxon>Pentapetalae</taxon>
        <taxon>rosids</taxon>
        <taxon>fabids</taxon>
        <taxon>Fabales</taxon>
        <taxon>Fabaceae</taxon>
        <taxon>Papilionoideae</taxon>
        <taxon>50 kb inversion clade</taxon>
        <taxon>NPAAA clade</taxon>
        <taxon>Hologalegina</taxon>
        <taxon>IRL clade</taxon>
        <taxon>Trifolieae</taxon>
        <taxon>Medicago</taxon>
    </lineage>
</organism>
<dbReference type="PANTHER" id="PTHR31900">
    <property type="entry name" value="F-BOX/RNI SUPERFAMILY PROTEIN-RELATED"/>
    <property type="match status" value="1"/>
</dbReference>
<evidence type="ECO:0000313" key="3">
    <source>
        <dbReference type="EMBL" id="RHN39832.1"/>
    </source>
</evidence>
<feature type="domain" description="F-box/LRR-repeat protein 15/At3g58940/PEG3-like LRR" evidence="2">
    <location>
        <begin position="12"/>
        <end position="147"/>
    </location>
</feature>
<feature type="domain" description="FBD" evidence="1">
    <location>
        <begin position="234"/>
        <end position="272"/>
    </location>
</feature>